<dbReference type="Proteomes" id="UP000033956">
    <property type="component" value="Unassembled WGS sequence"/>
</dbReference>
<dbReference type="SUPFAM" id="SSF53448">
    <property type="entry name" value="Nucleotide-diphospho-sugar transferases"/>
    <property type="match status" value="1"/>
</dbReference>
<evidence type="ECO:0000313" key="6">
    <source>
        <dbReference type="EMBL" id="KJL42732.1"/>
    </source>
</evidence>
<comment type="caution">
    <text evidence="6">The sequence shown here is derived from an EMBL/GenBank/DDBJ whole genome shotgun (WGS) entry which is preliminary data.</text>
</comment>
<dbReference type="STRING" id="92835.RS81_01073"/>
<feature type="domain" description="Glycosyltransferase 2-like" evidence="5">
    <location>
        <begin position="25"/>
        <end position="136"/>
    </location>
</feature>
<dbReference type="EC" id="2.4.1.289" evidence="6"/>
<proteinExistence type="inferred from homology"/>
<organism evidence="6 7">
    <name type="scientific">Microbacterium terrae</name>
    <dbReference type="NCBI Taxonomy" id="69369"/>
    <lineage>
        <taxon>Bacteria</taxon>
        <taxon>Bacillati</taxon>
        <taxon>Actinomycetota</taxon>
        <taxon>Actinomycetes</taxon>
        <taxon>Micrococcales</taxon>
        <taxon>Microbacteriaceae</taxon>
        <taxon>Microbacterium</taxon>
    </lineage>
</organism>
<keyword evidence="7" id="KW-1185">Reference proteome</keyword>
<protein>
    <submittedName>
        <fullName evidence="6">N-acetylglucosaminyl-diphospho-decaprenol L-rhamnosyltransferase</fullName>
        <ecNumber evidence="6">2.4.1.289</ecNumber>
    </submittedName>
</protein>
<dbReference type="Pfam" id="PF00535">
    <property type="entry name" value="Glycos_transf_2"/>
    <property type="match status" value="1"/>
</dbReference>
<evidence type="ECO:0000313" key="7">
    <source>
        <dbReference type="Proteomes" id="UP000033956"/>
    </source>
</evidence>
<keyword evidence="4 6" id="KW-0808">Transferase</keyword>
<dbReference type="InterPro" id="IPR001173">
    <property type="entry name" value="Glyco_trans_2-like"/>
</dbReference>
<dbReference type="PATRIC" id="fig|92835.4.peg.1095"/>
<evidence type="ECO:0000256" key="4">
    <source>
        <dbReference type="ARBA" id="ARBA00022679"/>
    </source>
</evidence>
<gene>
    <name evidence="6" type="primary">wbbL</name>
    <name evidence="6" type="ORF">RS81_01073</name>
</gene>
<dbReference type="EMBL" id="JYIZ01000040">
    <property type="protein sequence ID" value="KJL42732.1"/>
    <property type="molecule type" value="Genomic_DNA"/>
</dbReference>
<evidence type="ECO:0000256" key="1">
    <source>
        <dbReference type="ARBA" id="ARBA00004776"/>
    </source>
</evidence>
<reference evidence="6 7" key="1">
    <citation type="submission" date="2015-02" db="EMBL/GenBank/DDBJ databases">
        <title>Draft genome sequences of ten Microbacterium spp. with emphasis on heavy metal contaminated environments.</title>
        <authorList>
            <person name="Corretto E."/>
        </authorList>
    </citation>
    <scope>NUCLEOTIDE SEQUENCE [LARGE SCALE GENOMIC DNA]</scope>
    <source>
        <strain evidence="6 7">DSM 12510</strain>
    </source>
</reference>
<evidence type="ECO:0000259" key="5">
    <source>
        <dbReference type="Pfam" id="PF00535"/>
    </source>
</evidence>
<dbReference type="InterPro" id="IPR029044">
    <property type="entry name" value="Nucleotide-diphossugar_trans"/>
</dbReference>
<dbReference type="GO" id="GO:0102096">
    <property type="term" value="F:decaprenyl-N-acetyl-alpha-D-glucosaminyl-pyrophosphate:dTDP-alpha-L-rhamnose rhamnosyltransferase activity"/>
    <property type="evidence" value="ECO:0007669"/>
    <property type="project" value="UniProtKB-EC"/>
</dbReference>
<comment type="similarity">
    <text evidence="2">Belongs to the glycosyltransferase 2 family.</text>
</comment>
<accession>A0A0M2HES6</accession>
<dbReference type="PANTHER" id="PTHR43179">
    <property type="entry name" value="RHAMNOSYLTRANSFERASE WBBL"/>
    <property type="match status" value="1"/>
</dbReference>
<dbReference type="AlphaFoldDB" id="A0A0M2HES6"/>
<evidence type="ECO:0000256" key="2">
    <source>
        <dbReference type="ARBA" id="ARBA00006739"/>
    </source>
</evidence>
<dbReference type="PANTHER" id="PTHR43179:SF12">
    <property type="entry name" value="GALACTOFURANOSYLTRANSFERASE GLFT2"/>
    <property type="match status" value="1"/>
</dbReference>
<comment type="pathway">
    <text evidence="1">Cell wall biogenesis; cell wall polysaccharide biosynthesis.</text>
</comment>
<evidence type="ECO:0000256" key="3">
    <source>
        <dbReference type="ARBA" id="ARBA00022676"/>
    </source>
</evidence>
<sequence>MLATMGGAAPVWADAAGVQRSRPEVVIVAYGAPALLREALGPLGDFAVTIVDNSSSPDIAAIADEAGATYWDPGDNLGFGGGVNHALARRRTPGSDVLLLNPDAVVEPETIARMQRALHAGPRIATVGPRQADPDGHPAQVEWPYPRPAHFVADAVKLGRLVPTGPTYVIGSVLMIRADALAEVGLFDDDFFLYAEEADWEYRAHRAGWRNVVAQDAAALHVGAGTSSDPVRREVFLQAGMERYLRKHHGVVGWQLARWSVVVGSLPRSVFLRGERRAAARARGALFARGPVKVEAAYRARPVAG</sequence>
<name>A0A0M2HES6_9MICO</name>
<keyword evidence="3 6" id="KW-0328">Glycosyltransferase</keyword>
<dbReference type="Gene3D" id="3.90.550.10">
    <property type="entry name" value="Spore Coat Polysaccharide Biosynthesis Protein SpsA, Chain A"/>
    <property type="match status" value="1"/>
</dbReference>